<evidence type="ECO:0000313" key="1">
    <source>
        <dbReference type="EMBL" id="KAJ9650481.1"/>
    </source>
</evidence>
<dbReference type="EMBL" id="JAPDRQ010000337">
    <property type="protein sequence ID" value="KAJ9650481.1"/>
    <property type="molecule type" value="Genomic_DNA"/>
</dbReference>
<protein>
    <submittedName>
        <fullName evidence="1">Uncharacterized protein</fullName>
    </submittedName>
</protein>
<reference evidence="1" key="1">
    <citation type="submission" date="2022-10" db="EMBL/GenBank/DDBJ databases">
        <title>Culturing micro-colonial fungi from biological soil crusts in the Mojave desert and describing Neophaeococcomyces mojavensis, and introducing the new genera and species Taxawa tesnikishii.</title>
        <authorList>
            <person name="Kurbessoian T."/>
            <person name="Stajich J.E."/>
        </authorList>
    </citation>
    <scope>NUCLEOTIDE SEQUENCE</scope>
    <source>
        <strain evidence="1">JES_112</strain>
    </source>
</reference>
<name>A0ACC2ZSE6_9EURO</name>
<gene>
    <name evidence="1" type="ORF">H2198_010201</name>
</gene>
<accession>A0ACC2ZSE6</accession>
<comment type="caution">
    <text evidence="1">The sequence shown here is derived from an EMBL/GenBank/DDBJ whole genome shotgun (WGS) entry which is preliminary data.</text>
</comment>
<keyword evidence="2" id="KW-1185">Reference proteome</keyword>
<evidence type="ECO:0000313" key="2">
    <source>
        <dbReference type="Proteomes" id="UP001172386"/>
    </source>
</evidence>
<organism evidence="1 2">
    <name type="scientific">Neophaeococcomyces mojaviensis</name>
    <dbReference type="NCBI Taxonomy" id="3383035"/>
    <lineage>
        <taxon>Eukaryota</taxon>
        <taxon>Fungi</taxon>
        <taxon>Dikarya</taxon>
        <taxon>Ascomycota</taxon>
        <taxon>Pezizomycotina</taxon>
        <taxon>Eurotiomycetes</taxon>
        <taxon>Chaetothyriomycetidae</taxon>
        <taxon>Chaetothyriales</taxon>
        <taxon>Chaetothyriales incertae sedis</taxon>
        <taxon>Neophaeococcomyces</taxon>
    </lineage>
</organism>
<proteinExistence type="predicted"/>
<dbReference type="Proteomes" id="UP001172386">
    <property type="component" value="Unassembled WGS sequence"/>
</dbReference>
<sequence>MNNTSQNQSDSRNSDADKKHPGQQGQTDGKDLGDEDLAGKQGQQQQQPNGTEPGQPGPGQAQKVSVDRDDRR</sequence>